<accession>A0A2S7VMK5</accession>
<reference evidence="1 2" key="1">
    <citation type="submission" date="2016-12" db="EMBL/GenBank/DDBJ databases">
        <title>Diversity of luminous bacteria.</title>
        <authorList>
            <person name="Yoshizawa S."/>
            <person name="Kogure K."/>
        </authorList>
    </citation>
    <scope>NUCLEOTIDE SEQUENCE [LARGE SCALE GENOMIC DNA]</scope>
    <source>
        <strain evidence="1 2">LC2-408</strain>
    </source>
</reference>
<evidence type="ECO:0000313" key="1">
    <source>
        <dbReference type="EMBL" id="PQJ63396.1"/>
    </source>
</evidence>
<dbReference type="EMBL" id="MSCI01000001">
    <property type="protein sequence ID" value="PQJ63396.1"/>
    <property type="molecule type" value="Genomic_DNA"/>
</dbReference>
<proteinExistence type="predicted"/>
<comment type="caution">
    <text evidence="1">The sequence shown here is derived from an EMBL/GenBank/DDBJ whole genome shotgun (WGS) entry which is preliminary data.</text>
</comment>
<organism evidence="1 2">
    <name type="scientific">Vibrio chagasii</name>
    <dbReference type="NCBI Taxonomy" id="170679"/>
    <lineage>
        <taxon>Bacteria</taxon>
        <taxon>Pseudomonadati</taxon>
        <taxon>Pseudomonadota</taxon>
        <taxon>Gammaproteobacteria</taxon>
        <taxon>Vibrionales</taxon>
        <taxon>Vibrionaceae</taxon>
        <taxon>Vibrio</taxon>
    </lineage>
</organism>
<name>A0A2S7VMK5_9VIBR</name>
<sequence>MEFNEQNYQTIKRSCLQKQNITFYAPKEFTCFANDEAPSSWRAYPPTSLADEAYEQIFVCTGEDARGTLTKLELTIHLDGGRILYRRRDDEYVELQVTFNTH</sequence>
<dbReference type="AlphaFoldDB" id="A0A2S7VMK5"/>
<gene>
    <name evidence="1" type="ORF">BTO10_00845</name>
</gene>
<evidence type="ECO:0000313" key="2">
    <source>
        <dbReference type="Proteomes" id="UP000238707"/>
    </source>
</evidence>
<keyword evidence="2" id="KW-1185">Reference proteome</keyword>
<dbReference type="Proteomes" id="UP000238707">
    <property type="component" value="Unassembled WGS sequence"/>
</dbReference>
<dbReference type="RefSeq" id="WP_105023216.1">
    <property type="nucleotide sequence ID" value="NZ_MSCI01000001.1"/>
</dbReference>
<protein>
    <submittedName>
        <fullName evidence="1">Uncharacterized protein</fullName>
    </submittedName>
</protein>